<evidence type="ECO:0000313" key="3">
    <source>
        <dbReference type="EMBL" id="KIG19050.1"/>
    </source>
</evidence>
<evidence type="ECO:0000313" key="4">
    <source>
        <dbReference type="Proteomes" id="UP000031599"/>
    </source>
</evidence>
<evidence type="ECO:0000256" key="2">
    <source>
        <dbReference type="SAM" id="Phobius"/>
    </source>
</evidence>
<protein>
    <submittedName>
        <fullName evidence="3">Flagellar assembly protein FliH</fullName>
    </submittedName>
</protein>
<accession>A0A0C2DC68</accession>
<keyword evidence="2" id="KW-1133">Transmembrane helix</keyword>
<dbReference type="Proteomes" id="UP000031599">
    <property type="component" value="Unassembled WGS sequence"/>
</dbReference>
<dbReference type="AlphaFoldDB" id="A0A0C2DC68"/>
<dbReference type="EMBL" id="JMCC02000006">
    <property type="protein sequence ID" value="KIG19050.1"/>
    <property type="molecule type" value="Genomic_DNA"/>
</dbReference>
<keyword evidence="2" id="KW-0812">Transmembrane</keyword>
<keyword evidence="3" id="KW-0969">Cilium</keyword>
<keyword evidence="3" id="KW-0966">Cell projection</keyword>
<feature type="transmembrane region" description="Helical" evidence="2">
    <location>
        <begin position="6"/>
        <end position="25"/>
    </location>
</feature>
<gene>
    <name evidence="3" type="ORF">DB30_05954</name>
</gene>
<keyword evidence="3" id="KW-0282">Flagellum</keyword>
<name>A0A0C2DC68_9BACT</name>
<proteinExistence type="predicted"/>
<dbReference type="RefSeq" id="WP_052546442.1">
    <property type="nucleotide sequence ID" value="NZ_JMCC02000006.1"/>
</dbReference>
<evidence type="ECO:0000256" key="1">
    <source>
        <dbReference type="SAM" id="MobiDB-lite"/>
    </source>
</evidence>
<organism evidence="3 4">
    <name type="scientific">Enhygromyxa salina</name>
    <dbReference type="NCBI Taxonomy" id="215803"/>
    <lineage>
        <taxon>Bacteria</taxon>
        <taxon>Pseudomonadati</taxon>
        <taxon>Myxococcota</taxon>
        <taxon>Polyangia</taxon>
        <taxon>Nannocystales</taxon>
        <taxon>Nannocystaceae</taxon>
        <taxon>Enhygromyxa</taxon>
    </lineage>
</organism>
<feature type="compositionally biased region" description="Pro residues" evidence="1">
    <location>
        <begin position="253"/>
        <end position="295"/>
    </location>
</feature>
<feature type="compositionally biased region" description="Low complexity" evidence="1">
    <location>
        <begin position="317"/>
        <end position="330"/>
    </location>
</feature>
<reference evidence="3 4" key="1">
    <citation type="submission" date="2014-12" db="EMBL/GenBank/DDBJ databases">
        <title>Genome assembly of Enhygromyxa salina DSM 15201.</title>
        <authorList>
            <person name="Sharma G."/>
            <person name="Subramanian S."/>
        </authorList>
    </citation>
    <scope>NUCLEOTIDE SEQUENCE [LARGE SCALE GENOMIC DNA]</scope>
    <source>
        <strain evidence="3 4">DSM 15201</strain>
    </source>
</reference>
<feature type="region of interest" description="Disordered" evidence="1">
    <location>
        <begin position="125"/>
        <end position="360"/>
    </location>
</feature>
<keyword evidence="2" id="KW-0472">Membrane</keyword>
<feature type="compositionally biased region" description="Gly residues" evidence="1">
    <location>
        <begin position="170"/>
        <end position="179"/>
    </location>
</feature>
<feature type="compositionally biased region" description="Acidic residues" evidence="1">
    <location>
        <begin position="141"/>
        <end position="156"/>
    </location>
</feature>
<sequence length="382" mass="40024">MGIYVIVGASLLGAASCLLIAWSLWSRSRPRRPKLRPTGGYAAVNPQPPPAGDDYGGYGGDGDEDEPSTQFISEAELFGSDAGPQRTEFLSSSSTSSPKRTILLEEQPLDPSMRTEFLSAADLFPEAEPEPRTQFLSSEELFGEGEEDEDDDDQELATEFLTSEELFGAHGPGGSGASQGGRTEATVVLAPGAELPSASVPMQPPTPARQSPIPARAVAPPPEPQHMDRPPVHRMPVAPPGHVAGPPLWSPAAQPPTPMATPRAPAPQPRAPAPVPAPAPIPAPAPAPKQVPPSRLPAGVGSSPMRAPVRPTPARPVTPSAAQPVAPAPSRGYVGFVGAPLDDDDDDDDDDFDSDDPETEMVHQAELLRLMTPFQPKPPGKS</sequence>
<feature type="region of interest" description="Disordered" evidence="1">
    <location>
        <begin position="35"/>
        <end position="111"/>
    </location>
</feature>
<feature type="compositionally biased region" description="Acidic residues" evidence="1">
    <location>
        <begin position="341"/>
        <end position="359"/>
    </location>
</feature>
<dbReference type="PRINTS" id="PR01217">
    <property type="entry name" value="PRICHEXTENSN"/>
</dbReference>
<comment type="caution">
    <text evidence="3">The sequence shown here is derived from an EMBL/GenBank/DDBJ whole genome shotgun (WGS) entry which is preliminary data.</text>
</comment>